<dbReference type="Pfam" id="PF06101">
    <property type="entry name" value="Vps62"/>
    <property type="match status" value="1"/>
</dbReference>
<dbReference type="AlphaFoldDB" id="A0A1A6A0G8"/>
<dbReference type="STRING" id="1296121.A0A1A6A0G8"/>
<dbReference type="EMBL" id="KI894033">
    <property type="protein sequence ID" value="OBR83564.1"/>
    <property type="molecule type" value="Genomic_DNA"/>
</dbReference>
<dbReference type="OrthoDB" id="188042at2759"/>
<dbReference type="PANTHER" id="PTHR48174">
    <property type="entry name" value="DUF946 FAMILY PROTEIN"/>
    <property type="match status" value="1"/>
</dbReference>
<name>A0A1A6A0G8_9TREE</name>
<gene>
    <name evidence="2" type="ORF">I303_05844</name>
</gene>
<sequence length="489" mass="55743">MLSSAALWCLTLLAGSVSPSPISLHADQKPLILKEGDSWHHYDDGPSNHSGILELLDQYAPIFKLSELESFFPSSVDYMFPHYNYTESRAGDIQPLNGSLLSRSQLYKIPPDTFLSIRESHNPQPFLEEESEYLFGPYDRDNDAEDGRGKVEEEVYGFGVDQGNGIIDLWYWTFYPFNFGKPVGPFGILGNHVADWEHLRMRTINGQPVSADYTTHTGGRFSAGTFRWEDIEKIDRRPVAYVAAGSHGVGKLFKLVDITDDEGPIWDTKDHVVPAVYWDGPESRRRIWHRGDSSWLNYRGNWGNKGQDDCWWHRVVGYCQQVVDAPWGPNRYFGIPPDCILAPLVAGRSTYDFKFSSSVLDWAKEHNIALVKIEQVCTRPKNNDDDDDDDDDPDDVYVYNDEEEGEIEIWNVQGLTEFKGTERHTVNLAPCKGRQSAVRAYKLSLCLINGKCLSSSRERRICTYEQGKKGKKFGGAVNLLDVDDWRWNY</sequence>
<organism evidence="2">
    <name type="scientific">Kwoniella dejecticola CBS 10117</name>
    <dbReference type="NCBI Taxonomy" id="1296121"/>
    <lineage>
        <taxon>Eukaryota</taxon>
        <taxon>Fungi</taxon>
        <taxon>Dikarya</taxon>
        <taxon>Basidiomycota</taxon>
        <taxon>Agaricomycotina</taxon>
        <taxon>Tremellomycetes</taxon>
        <taxon>Tremellales</taxon>
        <taxon>Cryptococcaceae</taxon>
        <taxon>Kwoniella</taxon>
    </lineage>
</organism>
<dbReference type="PANTHER" id="PTHR48174:SF5">
    <property type="entry name" value="VACUOLAR PROTEIN SORTING-ASSOCIATED PROTEIN 62"/>
    <property type="match status" value="1"/>
</dbReference>
<evidence type="ECO:0000313" key="2">
    <source>
        <dbReference type="EMBL" id="OBR83564.1"/>
    </source>
</evidence>
<evidence type="ECO:0008006" key="3">
    <source>
        <dbReference type="Google" id="ProtNLM"/>
    </source>
</evidence>
<keyword evidence="1" id="KW-0732">Signal</keyword>
<protein>
    <recommendedName>
        <fullName evidence="3">Vacuolar protein sorting-associated protein 62</fullName>
    </recommendedName>
</protein>
<reference evidence="2" key="1">
    <citation type="submission" date="2013-07" db="EMBL/GenBank/DDBJ databases">
        <title>The Genome Sequence of Cryptococcus dejecticola CBS10117.</title>
        <authorList>
            <consortium name="The Broad Institute Genome Sequencing Platform"/>
            <person name="Cuomo C."/>
            <person name="Litvintseva A."/>
            <person name="Chen Y."/>
            <person name="Heitman J."/>
            <person name="Sun S."/>
            <person name="Springer D."/>
            <person name="Dromer F."/>
            <person name="Young S.K."/>
            <person name="Zeng Q."/>
            <person name="Gargeya S."/>
            <person name="Fitzgerald M."/>
            <person name="Abouelleil A."/>
            <person name="Alvarado L."/>
            <person name="Berlin A.M."/>
            <person name="Chapman S.B."/>
            <person name="Dewar J."/>
            <person name="Goldberg J."/>
            <person name="Griggs A."/>
            <person name="Gujja S."/>
            <person name="Hansen M."/>
            <person name="Howarth C."/>
            <person name="Imamovic A."/>
            <person name="Larimer J."/>
            <person name="McCowan C."/>
            <person name="Murphy C."/>
            <person name="Pearson M."/>
            <person name="Priest M."/>
            <person name="Roberts A."/>
            <person name="Saif S."/>
            <person name="Shea T."/>
            <person name="Sykes S."/>
            <person name="Wortman J."/>
            <person name="Nusbaum C."/>
            <person name="Birren B."/>
        </authorList>
    </citation>
    <scope>NUCLEOTIDE SEQUENCE [LARGE SCALE GENOMIC DNA]</scope>
    <source>
        <strain evidence="2">CBS 10117</strain>
    </source>
</reference>
<evidence type="ECO:0000256" key="1">
    <source>
        <dbReference type="SAM" id="SignalP"/>
    </source>
</evidence>
<feature type="chain" id="PRO_5008341978" description="Vacuolar protein sorting-associated protein 62" evidence="1">
    <location>
        <begin position="20"/>
        <end position="489"/>
    </location>
</feature>
<proteinExistence type="predicted"/>
<dbReference type="VEuPathDB" id="FungiDB:I303_05844"/>
<accession>A0A1A6A0G8</accession>
<feature type="signal peptide" evidence="1">
    <location>
        <begin position="1"/>
        <end position="19"/>
    </location>
</feature>
<dbReference type="InterPro" id="IPR009291">
    <property type="entry name" value="Vps62"/>
</dbReference>